<sequence length="579" mass="63997">MHEKLTYLFCLFGFIVSQAQVCPELIGPLDGDTDVAVTTTISWENLKGGQIYLISLGTTPGGTDIIDRKTSGTNAIFTPPKGLPEKTRIHVSLQIIDGNFGSFDCEIGSFITEDVTDTPSCTTLRDPLNNAVFVREEVNIVWNYAPLATGYRISLGTSPDKSDIAANINVGNQLFYDPPADLPVNAIVYARVVPYNENGVASGICPEESFAIRTVTSSLDCTKLTYPKDGAIEVPKSLALEWETVEAATGYKVSIGISPFPVDIFYTAFVDTANTSVLDFDSSHKYWVTIIPYNDAGEAVGCTTETFTTIVHCGPFTDDLTGETVVLNPKITLPDRVSICNNQLPYLLSANDRADGYRWFRINVDETTDLISETKEIQLNEDGTYLLEIYDRVALFESVIECSTTKEFVVFIDDGPIIISATATPEGEFGDLTIVVIVDGNGQYEYSIEGEDGQFQDSNIFENLPDRSYTVYVREKDGCGIAKRLVQKSIIDGFPKFFTPNGDGINDFWQFELSSETRKKQLGSITIFDRYGVLLLQIDPRSKGWDGTLNGSPLPAADYWYRVFVEDGKQFKGHFALKR</sequence>
<comment type="caution">
    <text evidence="1">The sequence shown here is derived from an EMBL/GenBank/DDBJ whole genome shotgun (WGS) entry which is preliminary data.</text>
</comment>
<dbReference type="EMBL" id="VATY01000005">
    <property type="protein sequence ID" value="TMM53260.1"/>
    <property type="molecule type" value="Genomic_DNA"/>
</dbReference>
<dbReference type="Pfam" id="PF13585">
    <property type="entry name" value="CHU_C"/>
    <property type="match status" value="1"/>
</dbReference>
<accession>A0A5S3PGK0</accession>
<dbReference type="OrthoDB" id="9813840at2"/>
<dbReference type="NCBIfam" id="TIGR04131">
    <property type="entry name" value="Bac_Flav_CTERM"/>
    <property type="match status" value="1"/>
</dbReference>
<dbReference type="Proteomes" id="UP000310314">
    <property type="component" value="Unassembled WGS sequence"/>
</dbReference>
<proteinExistence type="predicted"/>
<dbReference type="InterPro" id="IPR013783">
    <property type="entry name" value="Ig-like_fold"/>
</dbReference>
<organism evidence="1 2">
    <name type="scientific">Maribacter algarum</name>
    <name type="common">ex Zhang et al. 2020</name>
    <dbReference type="NCBI Taxonomy" id="2578118"/>
    <lineage>
        <taxon>Bacteria</taxon>
        <taxon>Pseudomonadati</taxon>
        <taxon>Bacteroidota</taxon>
        <taxon>Flavobacteriia</taxon>
        <taxon>Flavobacteriales</taxon>
        <taxon>Flavobacteriaceae</taxon>
        <taxon>Maribacter</taxon>
    </lineage>
</organism>
<keyword evidence="2" id="KW-1185">Reference proteome</keyword>
<dbReference type="Gene3D" id="2.60.40.10">
    <property type="entry name" value="Immunoglobulins"/>
    <property type="match status" value="1"/>
</dbReference>
<reference evidence="1 2" key="1">
    <citation type="submission" date="2019-05" db="EMBL/GenBank/DDBJ databases">
        <authorList>
            <person name="Zhang J.-Y."/>
            <person name="Feg X."/>
            <person name="Du Z.-J."/>
        </authorList>
    </citation>
    <scope>NUCLEOTIDE SEQUENCE [LARGE SCALE GENOMIC DNA]</scope>
    <source>
        <strain evidence="1 2">RZ26</strain>
    </source>
</reference>
<evidence type="ECO:0000313" key="1">
    <source>
        <dbReference type="EMBL" id="TMM53260.1"/>
    </source>
</evidence>
<dbReference type="AlphaFoldDB" id="A0A5S3PGK0"/>
<dbReference type="InterPro" id="IPR026341">
    <property type="entry name" value="T9SS_type_B"/>
</dbReference>
<gene>
    <name evidence="1" type="ORF">FEE95_19525</name>
</gene>
<dbReference type="RefSeq" id="WP_138659720.1">
    <property type="nucleotide sequence ID" value="NZ_VATY01000005.1"/>
</dbReference>
<name>A0A5S3PGK0_9FLAO</name>
<evidence type="ECO:0000313" key="2">
    <source>
        <dbReference type="Proteomes" id="UP000310314"/>
    </source>
</evidence>
<protein>
    <submittedName>
        <fullName evidence="1">T9SS type B sorting domain-containing protein</fullName>
    </submittedName>
</protein>